<keyword evidence="1" id="KW-0808">Transferase</keyword>
<dbReference type="GO" id="GO:0036054">
    <property type="term" value="F:protein-malonyllysine demalonylase activity"/>
    <property type="evidence" value="ECO:0007669"/>
    <property type="project" value="InterPro"/>
</dbReference>
<comment type="catalytic activity">
    <reaction evidence="3">
        <text>N(6)-succinyl-L-lysyl-[protein] + NAD(+) + H2O = 2''-O-succinyl-ADP-D-ribose + nicotinamide + L-lysyl-[protein]</text>
        <dbReference type="Rhea" id="RHEA:47668"/>
        <dbReference type="Rhea" id="RHEA-COMP:9752"/>
        <dbReference type="Rhea" id="RHEA-COMP:11877"/>
        <dbReference type="ChEBI" id="CHEBI:15377"/>
        <dbReference type="ChEBI" id="CHEBI:17154"/>
        <dbReference type="ChEBI" id="CHEBI:29969"/>
        <dbReference type="ChEBI" id="CHEBI:57540"/>
        <dbReference type="ChEBI" id="CHEBI:87830"/>
        <dbReference type="ChEBI" id="CHEBI:87832"/>
    </reaction>
</comment>
<dbReference type="PANTHER" id="PTHR11085">
    <property type="entry name" value="NAD-DEPENDENT PROTEIN DEACYLASE SIRTUIN-5, MITOCHONDRIAL-RELATED"/>
    <property type="match status" value="1"/>
</dbReference>
<feature type="domain" description="Deacetylase sirtuin-type" evidence="5">
    <location>
        <begin position="1"/>
        <end position="229"/>
    </location>
</feature>
<feature type="binding site" evidence="3">
    <location>
        <position position="58"/>
    </location>
    <ligand>
        <name>substrate</name>
    </ligand>
</feature>
<dbReference type="GO" id="GO:0005737">
    <property type="term" value="C:cytoplasm"/>
    <property type="evidence" value="ECO:0007669"/>
    <property type="project" value="UniProtKB-SubCell"/>
</dbReference>
<name>A0A2U2XAM0_9FLAO</name>
<dbReference type="GO" id="GO:0070403">
    <property type="term" value="F:NAD+ binding"/>
    <property type="evidence" value="ECO:0007669"/>
    <property type="project" value="UniProtKB-UniRule"/>
</dbReference>
<dbReference type="AlphaFoldDB" id="A0A2U2XAM0"/>
<dbReference type="CDD" id="cd01412">
    <property type="entry name" value="SIRT5_Af1_CobB"/>
    <property type="match status" value="1"/>
</dbReference>
<comment type="caution">
    <text evidence="3 4">Lacks conserved residue(s) required for the propagation of feature annotation.</text>
</comment>
<dbReference type="Gene3D" id="3.40.50.1220">
    <property type="entry name" value="TPP-binding domain"/>
    <property type="match status" value="1"/>
</dbReference>
<reference evidence="6 7" key="1">
    <citation type="submission" date="2018-05" db="EMBL/GenBank/DDBJ databases">
        <title>Brumimicrobium oceani sp. nov., isolated from coastal sediment.</title>
        <authorList>
            <person name="Kou Y."/>
        </authorList>
    </citation>
    <scope>NUCLEOTIDE SEQUENCE [LARGE SCALE GENOMIC DNA]</scope>
    <source>
        <strain evidence="6 7">C305</strain>
    </source>
</reference>
<proteinExistence type="inferred from homology"/>
<protein>
    <recommendedName>
        <fullName evidence="3">NAD-dependent protein deacylase</fullName>
        <ecNumber evidence="3">2.3.1.286</ecNumber>
    </recommendedName>
    <alternativeName>
        <fullName evidence="3">Regulatory protein SIR2 homolog</fullName>
    </alternativeName>
</protein>
<dbReference type="RefSeq" id="WP_109360042.1">
    <property type="nucleotide sequence ID" value="NZ_QFRJ01000010.1"/>
</dbReference>
<dbReference type="Pfam" id="PF02146">
    <property type="entry name" value="SIR2"/>
    <property type="match status" value="1"/>
</dbReference>
<dbReference type="InterPro" id="IPR026590">
    <property type="entry name" value="Ssirtuin_cat_dom"/>
</dbReference>
<keyword evidence="7" id="KW-1185">Reference proteome</keyword>
<dbReference type="Gene3D" id="3.30.1600.10">
    <property type="entry name" value="SIR2/SIRT2 'Small Domain"/>
    <property type="match status" value="1"/>
</dbReference>
<feature type="active site" description="Proton acceptor" evidence="3">
    <location>
        <position position="106"/>
    </location>
</feature>
<feature type="binding site" evidence="3">
    <location>
        <position position="216"/>
    </location>
    <ligand>
        <name>NAD(+)</name>
        <dbReference type="ChEBI" id="CHEBI:57540"/>
    </ligand>
</feature>
<evidence type="ECO:0000256" key="4">
    <source>
        <dbReference type="PROSITE-ProRule" id="PRU00236"/>
    </source>
</evidence>
<comment type="caution">
    <text evidence="6">The sequence shown here is derived from an EMBL/GenBank/DDBJ whole genome shotgun (WGS) entry which is preliminary data.</text>
</comment>
<gene>
    <name evidence="3" type="primary">cobB</name>
    <name evidence="6" type="ORF">DIT68_11940</name>
</gene>
<comment type="domain">
    <text evidence="3">2 residues (Tyr-55 and Arg-58) present in a large hydrophobic pocket are probably involved in substrate specificity. They are important for desuccinylation activity, but dispensable for deacetylation activity.</text>
</comment>
<dbReference type="InterPro" id="IPR003000">
    <property type="entry name" value="Sirtuin"/>
</dbReference>
<feature type="binding site" evidence="3">
    <location>
        <position position="55"/>
    </location>
    <ligand>
        <name>substrate</name>
    </ligand>
</feature>
<comment type="function">
    <text evidence="3">NAD-dependent lysine deacetylase and desuccinylase that specifically removes acetyl and succinyl groups on target proteins. Modulates the activities of several proteins which are inactive in their acylated form.</text>
</comment>
<evidence type="ECO:0000256" key="1">
    <source>
        <dbReference type="ARBA" id="ARBA00022679"/>
    </source>
</evidence>
<keyword evidence="3" id="KW-0963">Cytoplasm</keyword>
<comment type="subcellular location">
    <subcellularLocation>
        <location evidence="3">Cytoplasm</location>
    </subcellularLocation>
</comment>
<evidence type="ECO:0000256" key="3">
    <source>
        <dbReference type="HAMAP-Rule" id="MF_01121"/>
    </source>
</evidence>
<keyword evidence="2 3" id="KW-0520">NAD</keyword>
<feature type="binding site" evidence="3">
    <location>
        <begin position="88"/>
        <end position="91"/>
    </location>
    <ligand>
        <name>NAD(+)</name>
        <dbReference type="ChEBI" id="CHEBI:57540"/>
    </ligand>
</feature>
<dbReference type="GO" id="GO:0017136">
    <property type="term" value="F:histone deacetylase activity, NAD-dependent"/>
    <property type="evidence" value="ECO:0007669"/>
    <property type="project" value="TreeGrafter"/>
</dbReference>
<dbReference type="GO" id="GO:0036055">
    <property type="term" value="F:protein-succinyllysine desuccinylase activity"/>
    <property type="evidence" value="ECO:0007669"/>
    <property type="project" value="UniProtKB-UniRule"/>
</dbReference>
<sequence length="229" mass="25620">MGKQKIIVFSGAGVSAESGLGTFRDSGGLWEKYNIEEVATPEAWNKNPEMVTEFYNMRRKQCYESKPNAAHFAIAKLEEKFNVEVITQNIDDLHERGGSSKVIHLHGEISKVKSSGPNAEKKYFHQKNWEVKIGDKCEEGYQMRPHVVWFGEAVPMIDEAISRINSADIVIVVGTSLNVYPAAGILNYAPHNAKYYLIDPSEVSVPSYFNVIRDSASKGVPELVEKLLK</sequence>
<comment type="catalytic activity">
    <reaction evidence="3">
        <text>N(6)-acetyl-L-lysyl-[protein] + NAD(+) + H2O = 2''-O-acetyl-ADP-D-ribose + nicotinamide + L-lysyl-[protein]</text>
        <dbReference type="Rhea" id="RHEA:43636"/>
        <dbReference type="Rhea" id="RHEA-COMP:9752"/>
        <dbReference type="Rhea" id="RHEA-COMP:10731"/>
        <dbReference type="ChEBI" id="CHEBI:15377"/>
        <dbReference type="ChEBI" id="CHEBI:17154"/>
        <dbReference type="ChEBI" id="CHEBI:29969"/>
        <dbReference type="ChEBI" id="CHEBI:57540"/>
        <dbReference type="ChEBI" id="CHEBI:61930"/>
        <dbReference type="ChEBI" id="CHEBI:83767"/>
        <dbReference type="EC" id="2.3.1.286"/>
    </reaction>
</comment>
<dbReference type="Proteomes" id="UP000245370">
    <property type="component" value="Unassembled WGS sequence"/>
</dbReference>
<dbReference type="InterPro" id="IPR050134">
    <property type="entry name" value="NAD-dep_sirtuin_deacylases"/>
</dbReference>
<reference evidence="6 7" key="2">
    <citation type="submission" date="2018-05" db="EMBL/GenBank/DDBJ databases">
        <authorList>
            <person name="Lanie J.A."/>
            <person name="Ng W.-L."/>
            <person name="Kazmierczak K.M."/>
            <person name="Andrzejewski T.M."/>
            <person name="Davidsen T.M."/>
            <person name="Wayne K.J."/>
            <person name="Tettelin H."/>
            <person name="Glass J.I."/>
            <person name="Rusch D."/>
            <person name="Podicherti R."/>
            <person name="Tsui H.-C.T."/>
            <person name="Winkler M.E."/>
        </authorList>
    </citation>
    <scope>NUCLEOTIDE SEQUENCE [LARGE SCALE GENOMIC DNA]</scope>
    <source>
        <strain evidence="6 7">C305</strain>
    </source>
</reference>
<feature type="binding site" evidence="3">
    <location>
        <begin position="11"/>
        <end position="30"/>
    </location>
    <ligand>
        <name>NAD(+)</name>
        <dbReference type="ChEBI" id="CHEBI:57540"/>
    </ligand>
</feature>
<evidence type="ECO:0000313" key="7">
    <source>
        <dbReference type="Proteomes" id="UP000245370"/>
    </source>
</evidence>
<feature type="binding site" evidence="3">
    <location>
        <begin position="174"/>
        <end position="176"/>
    </location>
    <ligand>
        <name>NAD(+)</name>
        <dbReference type="ChEBI" id="CHEBI:57540"/>
    </ligand>
</feature>
<dbReference type="EC" id="2.3.1.286" evidence="3"/>
<dbReference type="InterPro" id="IPR026591">
    <property type="entry name" value="Sirtuin_cat_small_dom_sf"/>
</dbReference>
<dbReference type="OrthoDB" id="9800582at2"/>
<evidence type="ECO:0000313" key="6">
    <source>
        <dbReference type="EMBL" id="PWH84849.1"/>
    </source>
</evidence>
<dbReference type="HAMAP" id="MF_01121">
    <property type="entry name" value="Sirtuin_ClassIII"/>
    <property type="match status" value="1"/>
</dbReference>
<dbReference type="SUPFAM" id="SSF52467">
    <property type="entry name" value="DHS-like NAD/FAD-binding domain"/>
    <property type="match status" value="1"/>
</dbReference>
<comment type="similarity">
    <text evidence="3">Belongs to the sirtuin family. Class III subfamily.</text>
</comment>
<dbReference type="InterPro" id="IPR029035">
    <property type="entry name" value="DHS-like_NAD/FAD-binding_dom"/>
</dbReference>
<dbReference type="PANTHER" id="PTHR11085:SF4">
    <property type="entry name" value="NAD-DEPENDENT PROTEIN DEACYLASE"/>
    <property type="match status" value="1"/>
</dbReference>
<dbReference type="InterPro" id="IPR027546">
    <property type="entry name" value="Sirtuin_class_III"/>
</dbReference>
<organism evidence="6 7">
    <name type="scientific">Brumimicrobium oceani</name>
    <dbReference type="NCBI Taxonomy" id="2100725"/>
    <lineage>
        <taxon>Bacteria</taxon>
        <taxon>Pseudomonadati</taxon>
        <taxon>Bacteroidota</taxon>
        <taxon>Flavobacteriia</taxon>
        <taxon>Flavobacteriales</taxon>
        <taxon>Crocinitomicaceae</taxon>
        <taxon>Brumimicrobium</taxon>
    </lineage>
</organism>
<evidence type="ECO:0000259" key="5">
    <source>
        <dbReference type="PROSITE" id="PS50305"/>
    </source>
</evidence>
<evidence type="ECO:0000256" key="2">
    <source>
        <dbReference type="ARBA" id="ARBA00023027"/>
    </source>
</evidence>
<dbReference type="PROSITE" id="PS50305">
    <property type="entry name" value="SIRTUIN"/>
    <property type="match status" value="1"/>
</dbReference>
<accession>A0A2U2XAM0</accession>
<dbReference type="EMBL" id="QFRJ01000010">
    <property type="protein sequence ID" value="PWH84849.1"/>
    <property type="molecule type" value="Genomic_DNA"/>
</dbReference>